<dbReference type="STRING" id="246437.L9KQV0"/>
<feature type="region of interest" description="Disordered" evidence="13">
    <location>
        <begin position="1309"/>
        <end position="1332"/>
    </location>
</feature>
<feature type="transmembrane region" description="Helical" evidence="14">
    <location>
        <begin position="98"/>
        <end position="122"/>
    </location>
</feature>
<evidence type="ECO:0000259" key="15">
    <source>
        <dbReference type="PROSITE" id="PS51914"/>
    </source>
</evidence>
<evidence type="ECO:0000256" key="12">
    <source>
        <dbReference type="ARBA" id="ARBA00023274"/>
    </source>
</evidence>
<evidence type="ECO:0000313" key="17">
    <source>
        <dbReference type="Proteomes" id="UP000011518"/>
    </source>
</evidence>
<evidence type="ECO:0000256" key="14">
    <source>
        <dbReference type="SAM" id="Phobius"/>
    </source>
</evidence>
<dbReference type="GO" id="GO:0005802">
    <property type="term" value="C:trans-Golgi network"/>
    <property type="evidence" value="ECO:0007669"/>
    <property type="project" value="TreeGrafter"/>
</dbReference>
<dbReference type="InterPro" id="IPR009011">
    <property type="entry name" value="Man6P_isomerase_rcpt-bd_dom_sf"/>
</dbReference>
<keyword evidence="6" id="KW-0732">Signal</keyword>
<evidence type="ECO:0000313" key="16">
    <source>
        <dbReference type="EMBL" id="ELW65335.1"/>
    </source>
</evidence>
<dbReference type="Pfam" id="PF23091">
    <property type="entry name" value="TNFR_ELAPOR1_6th"/>
    <property type="match status" value="1"/>
</dbReference>
<dbReference type="Pfam" id="PF23031">
    <property type="entry name" value="GBD_ELAPOR1"/>
    <property type="match status" value="1"/>
</dbReference>
<keyword evidence="9 14" id="KW-0472">Membrane</keyword>
<dbReference type="SUPFAM" id="SSF57184">
    <property type="entry name" value="Growth factor receptor domain"/>
    <property type="match status" value="2"/>
</dbReference>
<keyword evidence="17" id="KW-1185">Reference proteome</keyword>
<feature type="domain" description="MRH" evidence="15">
    <location>
        <begin position="979"/>
        <end position="1181"/>
    </location>
</feature>
<dbReference type="InterPro" id="IPR056607">
    <property type="entry name" value="Elapor1/2_MRH"/>
</dbReference>
<keyword evidence="11" id="KW-0325">Glycoprotein</keyword>
<evidence type="ECO:0000256" key="11">
    <source>
        <dbReference type="ARBA" id="ARBA00023180"/>
    </source>
</evidence>
<dbReference type="Gene3D" id="2.10.50.10">
    <property type="entry name" value="Tumor Necrosis Factor Receptor, subunit A, domain 2"/>
    <property type="match status" value="1"/>
</dbReference>
<evidence type="ECO:0000256" key="8">
    <source>
        <dbReference type="ARBA" id="ARBA00022989"/>
    </source>
</evidence>
<evidence type="ECO:0000256" key="4">
    <source>
        <dbReference type="ARBA" id="ARBA00022475"/>
    </source>
</evidence>
<dbReference type="eggNOG" id="KOG1217">
    <property type="taxonomic scope" value="Eukaryota"/>
</dbReference>
<evidence type="ECO:0000256" key="7">
    <source>
        <dbReference type="ARBA" id="ARBA00022980"/>
    </source>
</evidence>
<sequence length="1332" mass="147278">MLSLSLSTTSLLSNYWFVGTQKVPKPVCGKGLATKCFDMPMSLDGGIANASTEEVVQYSWETGDDRFSFLTFRSGMWLSCEETMEEPGNPGCGLKLSAFAAISSVLSGLLGMVAHMIYSQVFQTTVNVGPEDWRPHAWNYGWAFYMAWVSFTCCMASAVTTFNTYTKMVLEFKCKHTRVLNGAISKHSLDLKQSEYHYEYTACDSTGSRWRVAVPHTPGLCTSLPDPVKGTECSGTMEGIQEKKRKVLPVAEIKKKAPAVAEATKKKVPAMPETLKEKRRNFAELKIKHLRKKFAQKMLRKARRKLIYEKAKHYHKEYRQMYRTEIRMARMARKAGNFYVPAEPKLMFVIRIRGIHGVSPKVLKVLQRLRLRQIFNGTFVKLNKASINMLGILEPYIAWGYPNVKSVNELIYKHAFSCNAGEFLDMKDQSCKPCAEGRYSLGTGIRFDEWDELPHGFASLSANMEIDDGITESTENCTSSKWVPRGDYIASNTDECTATLMYAVNLKQSGTVNFEYYYPDSSIIFEFFVQNDQCQPSADDSRWMKTTEKGWEFHSVELNRGNNVLYWRTTAFSVWSKGSKPVLVRNIAITGVAYTSECFPCKPGTYADKQGSSSCKLCPANTYSNKGETTCHPCDPDKYSGKGSSSCKVRPACTDKDYFYTHTACDANGETQLMYKWAMPKICAEDLEGAVQLPASGVKTRCPPCNPGFFKTANSTCEPCPYGSYSNGSDCAHCPAGTEPAVGFEYKWWNTLPANMETTVLSGINFEYKGMSGWEVAGDHIYTAVGASDNDFMILTLVVPGFRPPQSLMADTENKEVSRITFVFETICSVNCELYFMVGVNSRTNTPVETWKGSKGKQSYTYTIGENATMSFTWAFQRTTFHETGRRYTNDVAKIYSINITNVMGGVASYCRPCALEASGLGSSCTSCPAGYYIDRDSGTCHSCPSNTILRAHQPYGAQACTPCGPGTKNNEIHSLCYNDCTFSRNTPARTFDYNFSALANTSSLSGGPSFTSKGLKYFHHFTFSLCGNQGKKMSVCTDNVTDLRIPEGESGFSKSITAYVCQAVIIPSEVTGYKAGVSSQPVSLADRLIGVTTDMTLDGITSPAELFHPESLELPDVIFFYRSNDVTQACSSGRSTTIRVRCNPLKAAPGSLLLPSTCSDGTCDGCNFHFLWESVAACPLCSAADYHTFVSSCVAGIQKTTYVWREPKFCAGGISLPEQRVTICKTIDFWLKVGISAGTCSCSGVLSFPPPMHRLEYKYSKLVMNATLKDCDLPAADSCAIMEGEDVEDDLIFTSKKSLFGKIKSFTSKRTPDGFDSVPLKTSSGGPDMDL</sequence>
<dbReference type="SMART" id="SM01411">
    <property type="entry name" value="Ephrin_rec_like"/>
    <property type="match status" value="3"/>
</dbReference>
<accession>L9KQV0</accession>
<dbReference type="SUPFAM" id="SSF50911">
    <property type="entry name" value="Mannose 6-phosphate receptor domain"/>
    <property type="match status" value="1"/>
</dbReference>
<dbReference type="Gene3D" id="2.70.130.10">
    <property type="entry name" value="Mannose-6-phosphate receptor binding domain"/>
    <property type="match status" value="1"/>
</dbReference>
<dbReference type="InterPro" id="IPR011641">
    <property type="entry name" value="Tyr-kin_ephrin_A/B_rcpt-like"/>
</dbReference>
<dbReference type="Pfam" id="PF23089">
    <property type="entry name" value="ELAPOR1_C"/>
    <property type="match status" value="1"/>
</dbReference>
<dbReference type="PROSITE" id="PS00634">
    <property type="entry name" value="RIBOSOMAL_L30"/>
    <property type="match status" value="1"/>
</dbReference>
<dbReference type="InterPro" id="IPR056610">
    <property type="entry name" value="Elapor1/2_TNFR-like"/>
</dbReference>
<dbReference type="Gene3D" id="3.30.1390.20">
    <property type="entry name" value="Ribosomal protein L30, ferredoxin-like fold domain"/>
    <property type="match status" value="1"/>
</dbReference>
<evidence type="ECO:0000256" key="9">
    <source>
        <dbReference type="ARBA" id="ARBA00023136"/>
    </source>
</evidence>
<protein>
    <recommendedName>
        <fullName evidence="15">MRH domain-containing protein</fullName>
    </recommendedName>
</protein>
<dbReference type="GO" id="GO:0070062">
    <property type="term" value="C:extracellular exosome"/>
    <property type="evidence" value="ECO:0007669"/>
    <property type="project" value="TreeGrafter"/>
</dbReference>
<dbReference type="Pfam" id="PF23087">
    <property type="entry name" value="MRH_ELAPOR1_9th"/>
    <property type="match status" value="1"/>
</dbReference>
<dbReference type="FunFam" id="3.30.1390.20:FF:000004">
    <property type="entry name" value="60S ribosomal protein L7"/>
    <property type="match status" value="1"/>
</dbReference>
<comment type="similarity">
    <text evidence="2">Belongs to the universal ribosomal protein uL30 family.</text>
</comment>
<keyword evidence="8 14" id="KW-1133">Transmembrane helix</keyword>
<dbReference type="InterPro" id="IPR018038">
    <property type="entry name" value="Ribosomal_uL30_CS"/>
</dbReference>
<keyword evidence="10" id="KW-1015">Disulfide bond</keyword>
<organism evidence="16 17">
    <name type="scientific">Tupaia chinensis</name>
    <name type="common">Chinese tree shrew</name>
    <name type="synonym">Tupaia belangeri chinensis</name>
    <dbReference type="NCBI Taxonomy" id="246437"/>
    <lineage>
        <taxon>Eukaryota</taxon>
        <taxon>Metazoa</taxon>
        <taxon>Chordata</taxon>
        <taxon>Craniata</taxon>
        <taxon>Vertebrata</taxon>
        <taxon>Euteleostomi</taxon>
        <taxon>Mammalia</taxon>
        <taxon>Eutheria</taxon>
        <taxon>Euarchontoglires</taxon>
        <taxon>Scandentia</taxon>
        <taxon>Tupaiidae</taxon>
        <taxon>Tupaia</taxon>
    </lineage>
</organism>
<dbReference type="InterPro" id="IPR016082">
    <property type="entry name" value="Ribosomal_uL30_ferredoxin-like"/>
</dbReference>
<dbReference type="InterPro" id="IPR012988">
    <property type="entry name" value="Ribosomal_uL30_N_euk"/>
</dbReference>
<dbReference type="Pfam" id="PF07699">
    <property type="entry name" value="Ephrin_rec_like"/>
    <property type="match status" value="1"/>
</dbReference>
<dbReference type="InParanoid" id="L9KQV0"/>
<dbReference type="InterPro" id="IPR009030">
    <property type="entry name" value="Growth_fac_rcpt_cys_sf"/>
</dbReference>
<dbReference type="PROSITE" id="PS51914">
    <property type="entry name" value="MRH"/>
    <property type="match status" value="1"/>
</dbReference>
<dbReference type="Pfam" id="PF00327">
    <property type="entry name" value="Ribosomal_L30"/>
    <property type="match status" value="1"/>
</dbReference>
<evidence type="ECO:0000256" key="6">
    <source>
        <dbReference type="ARBA" id="ARBA00022729"/>
    </source>
</evidence>
<reference evidence="17" key="2">
    <citation type="journal article" date="2013" name="Nat. Commun.">
        <title>Genome of the Chinese tree shrew.</title>
        <authorList>
            <person name="Fan Y."/>
            <person name="Huang Z.Y."/>
            <person name="Cao C.C."/>
            <person name="Chen C.S."/>
            <person name="Chen Y.X."/>
            <person name="Fan D.D."/>
            <person name="He J."/>
            <person name="Hou H.L."/>
            <person name="Hu L."/>
            <person name="Hu X.T."/>
            <person name="Jiang X.T."/>
            <person name="Lai R."/>
            <person name="Lang Y.S."/>
            <person name="Liang B."/>
            <person name="Liao S.G."/>
            <person name="Mu D."/>
            <person name="Ma Y.Y."/>
            <person name="Niu Y.Y."/>
            <person name="Sun X.Q."/>
            <person name="Xia J.Q."/>
            <person name="Xiao J."/>
            <person name="Xiong Z.Q."/>
            <person name="Xu L."/>
            <person name="Yang L."/>
            <person name="Zhang Y."/>
            <person name="Zhao W."/>
            <person name="Zhao X.D."/>
            <person name="Zheng Y.T."/>
            <person name="Zhou J.M."/>
            <person name="Zhu Y.B."/>
            <person name="Zhang G.J."/>
            <person name="Wang J."/>
            <person name="Yao Y.G."/>
        </authorList>
    </citation>
    <scope>NUCLEOTIDE SEQUENCE [LARGE SCALE GENOMIC DNA]</scope>
</reference>
<dbReference type="GO" id="GO:0000045">
    <property type="term" value="P:autophagosome assembly"/>
    <property type="evidence" value="ECO:0007669"/>
    <property type="project" value="TreeGrafter"/>
</dbReference>
<dbReference type="SUPFAM" id="SSF55129">
    <property type="entry name" value="Ribosomal protein L30p/L7e"/>
    <property type="match status" value="1"/>
</dbReference>
<dbReference type="Pfam" id="PF23032">
    <property type="entry name" value="GBD_ELAPOR1-like_3rd"/>
    <property type="match status" value="1"/>
</dbReference>
<dbReference type="Gene3D" id="1.20.140.150">
    <property type="match status" value="1"/>
</dbReference>
<evidence type="ECO:0000256" key="5">
    <source>
        <dbReference type="ARBA" id="ARBA00022692"/>
    </source>
</evidence>
<dbReference type="EMBL" id="KB320697">
    <property type="protein sequence ID" value="ELW65335.1"/>
    <property type="molecule type" value="Genomic_DNA"/>
</dbReference>
<dbReference type="InterPro" id="IPR012478">
    <property type="entry name" value="GSG-1"/>
</dbReference>
<dbReference type="InterPro" id="IPR056608">
    <property type="entry name" value="Elapor1/2_GBD"/>
</dbReference>
<comment type="subcellular location">
    <subcellularLocation>
        <location evidence="1">Cell membrane</location>
        <topology evidence="1">Single-pass type I membrane protein</topology>
    </subcellularLocation>
</comment>
<dbReference type="Proteomes" id="UP000011518">
    <property type="component" value="Unassembled WGS sequence"/>
</dbReference>
<dbReference type="Pfam" id="PF08079">
    <property type="entry name" value="Ribosomal_L30_N"/>
    <property type="match status" value="1"/>
</dbReference>
<dbReference type="GO" id="GO:0005764">
    <property type="term" value="C:lysosome"/>
    <property type="evidence" value="ECO:0007669"/>
    <property type="project" value="TreeGrafter"/>
</dbReference>
<dbReference type="InterPro" id="IPR039181">
    <property type="entry name" value="Elapor1/2"/>
</dbReference>
<dbReference type="GO" id="GO:1990904">
    <property type="term" value="C:ribonucleoprotein complex"/>
    <property type="evidence" value="ECO:0007669"/>
    <property type="project" value="UniProtKB-KW"/>
</dbReference>
<feature type="transmembrane region" description="Helical" evidence="14">
    <location>
        <begin position="142"/>
        <end position="165"/>
    </location>
</feature>
<evidence type="ECO:0000256" key="13">
    <source>
        <dbReference type="SAM" id="MobiDB-lite"/>
    </source>
</evidence>
<proteinExistence type="inferred from homology"/>
<dbReference type="GO" id="GO:0044090">
    <property type="term" value="P:positive regulation of vacuole organization"/>
    <property type="evidence" value="ECO:0007669"/>
    <property type="project" value="TreeGrafter"/>
</dbReference>
<dbReference type="Pfam" id="PF07803">
    <property type="entry name" value="GSG-1"/>
    <property type="match status" value="1"/>
</dbReference>
<dbReference type="InterPro" id="IPR056609">
    <property type="entry name" value="Elapor1-like_3rd"/>
</dbReference>
<evidence type="ECO:0000256" key="1">
    <source>
        <dbReference type="ARBA" id="ARBA00004251"/>
    </source>
</evidence>
<name>L9KQV0_TUPCH</name>
<dbReference type="FunCoup" id="L9KQV0">
    <property type="interactions" value="218"/>
</dbReference>
<evidence type="ECO:0000256" key="10">
    <source>
        <dbReference type="ARBA" id="ARBA00023157"/>
    </source>
</evidence>
<keyword evidence="12" id="KW-0687">Ribonucleoprotein</keyword>
<evidence type="ECO:0000256" key="2">
    <source>
        <dbReference type="ARBA" id="ARBA00007594"/>
    </source>
</evidence>
<keyword evidence="5 14" id="KW-0812">Transmembrane</keyword>
<dbReference type="PANTHER" id="PTHR22727:SF13">
    <property type="entry name" value="ENDOSOME_LYSOSOME-ASSOCIATED APOPTOSIS AND AUTOPHAGY REGULATOR 1"/>
    <property type="match status" value="1"/>
</dbReference>
<dbReference type="InterPro" id="IPR056606">
    <property type="entry name" value="Elapor1/2_C"/>
</dbReference>
<keyword evidence="7" id="KW-0689">Ribosomal protein</keyword>
<dbReference type="GO" id="GO:0005840">
    <property type="term" value="C:ribosome"/>
    <property type="evidence" value="ECO:0007669"/>
    <property type="project" value="UniProtKB-KW"/>
</dbReference>
<evidence type="ECO:0000256" key="3">
    <source>
        <dbReference type="ARBA" id="ARBA00007627"/>
    </source>
</evidence>
<dbReference type="GO" id="GO:0005886">
    <property type="term" value="C:plasma membrane"/>
    <property type="evidence" value="ECO:0007669"/>
    <property type="project" value="UniProtKB-SubCell"/>
</dbReference>
<comment type="similarity">
    <text evidence="3">Belongs to the ELAPOR family.</text>
</comment>
<gene>
    <name evidence="16" type="ORF">TREES_T100014006</name>
</gene>
<dbReference type="InterPro" id="IPR044865">
    <property type="entry name" value="MRH_dom"/>
</dbReference>
<dbReference type="InterPro" id="IPR036919">
    <property type="entry name" value="Ribo_uL30_ferredoxin-like_sf"/>
</dbReference>
<dbReference type="GO" id="GO:0005770">
    <property type="term" value="C:late endosome"/>
    <property type="evidence" value="ECO:0007669"/>
    <property type="project" value="TreeGrafter"/>
</dbReference>
<keyword evidence="4" id="KW-1003">Cell membrane</keyword>
<dbReference type="PANTHER" id="PTHR22727">
    <property type="entry name" value="PROTEIN CBG13728"/>
    <property type="match status" value="1"/>
</dbReference>
<reference evidence="17" key="1">
    <citation type="submission" date="2012-07" db="EMBL/GenBank/DDBJ databases">
        <title>Genome of the Chinese tree shrew, a rising model animal genetically related to primates.</title>
        <authorList>
            <person name="Zhang G."/>
            <person name="Fan Y."/>
            <person name="Yao Y."/>
            <person name="Huang Z."/>
        </authorList>
    </citation>
    <scope>NUCLEOTIDE SEQUENCE [LARGE SCALE GENOMIC DNA]</scope>
</reference>